<dbReference type="PROSITE" id="PS51379">
    <property type="entry name" value="4FE4S_FER_2"/>
    <property type="match status" value="2"/>
</dbReference>
<dbReference type="InterPro" id="IPR017896">
    <property type="entry name" value="4Fe4S_Fe-S-bd"/>
</dbReference>
<proteinExistence type="predicted"/>
<dbReference type="PANTHER" id="PTHR43082:SF3">
    <property type="entry name" value="FERREDOXIN-LIKE PROTEIN YDIT"/>
    <property type="match status" value="1"/>
</dbReference>
<feature type="domain" description="4Fe-4S ferredoxin-type" evidence="6">
    <location>
        <begin position="53"/>
        <end position="81"/>
    </location>
</feature>
<evidence type="ECO:0000259" key="6">
    <source>
        <dbReference type="PROSITE" id="PS51379"/>
    </source>
</evidence>
<dbReference type="PANTHER" id="PTHR43082">
    <property type="entry name" value="FERREDOXIN-LIKE"/>
    <property type="match status" value="1"/>
</dbReference>
<organism evidence="7 8">
    <name type="scientific">Aerophobetes bacterium</name>
    <dbReference type="NCBI Taxonomy" id="2030807"/>
    <lineage>
        <taxon>Bacteria</taxon>
        <taxon>Candidatus Aerophobota</taxon>
    </lineage>
</organism>
<evidence type="ECO:0000256" key="5">
    <source>
        <dbReference type="ARBA" id="ARBA00023014"/>
    </source>
</evidence>
<feature type="domain" description="4Fe-4S ferredoxin-type" evidence="6">
    <location>
        <begin position="21"/>
        <end position="52"/>
    </location>
</feature>
<keyword evidence="2" id="KW-0479">Metal-binding</keyword>
<dbReference type="SUPFAM" id="SSF54862">
    <property type="entry name" value="4Fe-4S ferredoxins"/>
    <property type="match status" value="1"/>
</dbReference>
<dbReference type="GO" id="GO:0051536">
    <property type="term" value="F:iron-sulfur cluster binding"/>
    <property type="evidence" value="ECO:0007669"/>
    <property type="project" value="UniProtKB-KW"/>
</dbReference>
<sequence>MSSASIEDKLANNKYDIDKEVHVSIREDICKKCNEHYCLYACPADCFKLTEDHITFSYEGCLECGSCKIVCDKDAIDWTLPRAGFGICYQYG</sequence>
<keyword evidence="5" id="KW-0411">Iron-sulfur</keyword>
<dbReference type="PIRSF" id="PIRSF036548">
    <property type="entry name" value="Fdx_FixX"/>
    <property type="match status" value="1"/>
</dbReference>
<evidence type="ECO:0000256" key="1">
    <source>
        <dbReference type="ARBA" id="ARBA00022448"/>
    </source>
</evidence>
<evidence type="ECO:0000313" key="7">
    <source>
        <dbReference type="EMBL" id="TES85062.1"/>
    </source>
</evidence>
<dbReference type="AlphaFoldDB" id="A0A523QHQ2"/>
<evidence type="ECO:0000256" key="2">
    <source>
        <dbReference type="ARBA" id="ARBA00022723"/>
    </source>
</evidence>
<dbReference type="Gene3D" id="3.30.70.20">
    <property type="match status" value="1"/>
</dbReference>
<accession>A0A523QHQ2</accession>
<dbReference type="EMBL" id="SOKU01000261">
    <property type="protein sequence ID" value="TES85062.1"/>
    <property type="molecule type" value="Genomic_DNA"/>
</dbReference>
<dbReference type="InterPro" id="IPR012206">
    <property type="entry name" value="Fd_FixX"/>
</dbReference>
<keyword evidence="4" id="KW-0408">Iron</keyword>
<evidence type="ECO:0000256" key="4">
    <source>
        <dbReference type="ARBA" id="ARBA00023004"/>
    </source>
</evidence>
<name>A0A523QHQ2_UNCAE</name>
<gene>
    <name evidence="7" type="ORF">E3J95_05320</name>
</gene>
<comment type="caution">
    <text evidence="7">The sequence shown here is derived from an EMBL/GenBank/DDBJ whole genome shotgun (WGS) entry which is preliminary data.</text>
</comment>
<dbReference type="GO" id="GO:0005506">
    <property type="term" value="F:iron ion binding"/>
    <property type="evidence" value="ECO:0007669"/>
    <property type="project" value="InterPro"/>
</dbReference>
<evidence type="ECO:0000313" key="8">
    <source>
        <dbReference type="Proteomes" id="UP000320781"/>
    </source>
</evidence>
<keyword evidence="3" id="KW-0249">Electron transport</keyword>
<reference evidence="7 8" key="1">
    <citation type="submission" date="2019-03" db="EMBL/GenBank/DDBJ databases">
        <title>Metabolic potential of uncultured bacteria and archaea associated with petroleum seepage in deep-sea sediments.</title>
        <authorList>
            <person name="Dong X."/>
            <person name="Hubert C."/>
        </authorList>
    </citation>
    <scope>NUCLEOTIDE SEQUENCE [LARGE SCALE GENOMIC DNA]</scope>
    <source>
        <strain evidence="7">E44_bin92</strain>
    </source>
</reference>
<protein>
    <submittedName>
        <fullName evidence="7">Ferredoxin family protein</fullName>
    </submittedName>
</protein>
<keyword evidence="1" id="KW-0813">Transport</keyword>
<evidence type="ECO:0000256" key="3">
    <source>
        <dbReference type="ARBA" id="ARBA00022982"/>
    </source>
</evidence>
<dbReference type="Proteomes" id="UP000320781">
    <property type="component" value="Unassembled WGS sequence"/>
</dbReference>